<comment type="subcellular location">
    <subcellularLocation>
        <location evidence="10 11">Cytoplasm</location>
    </subcellularLocation>
</comment>
<name>A0A0M3T1M3_9GAMM</name>
<dbReference type="InterPro" id="IPR005863">
    <property type="entry name" value="UDP-N-AcMur_synth"/>
</dbReference>
<keyword evidence="15" id="KW-1185">Reference proteome</keyword>
<dbReference type="GO" id="GO:0008360">
    <property type="term" value="P:regulation of cell shape"/>
    <property type="evidence" value="ECO:0007669"/>
    <property type="project" value="UniProtKB-KW"/>
</dbReference>
<feature type="domain" description="Mur ligase C-terminal" evidence="12">
    <location>
        <begin position="313"/>
        <end position="424"/>
    </location>
</feature>
<dbReference type="GO" id="GO:0051301">
    <property type="term" value="P:cell division"/>
    <property type="evidence" value="ECO:0007669"/>
    <property type="project" value="UniProtKB-KW"/>
</dbReference>
<keyword evidence="5 10" id="KW-0067">ATP-binding</keyword>
<dbReference type="InterPro" id="IPR004101">
    <property type="entry name" value="Mur_ligase_C"/>
</dbReference>
<dbReference type="RefSeq" id="WP_053819641.1">
    <property type="nucleotide sequence ID" value="NZ_CP006911.1"/>
</dbReference>
<keyword evidence="3 10" id="KW-0132">Cell division</keyword>
<evidence type="ECO:0000313" key="14">
    <source>
        <dbReference type="EMBL" id="ALE01361.1"/>
    </source>
</evidence>
<feature type="domain" description="Mur ligase central" evidence="13">
    <location>
        <begin position="106"/>
        <end position="291"/>
    </location>
</feature>
<dbReference type="InterPro" id="IPR036615">
    <property type="entry name" value="Mur_ligase_C_dom_sf"/>
</dbReference>
<dbReference type="EC" id="6.3.2.10" evidence="10 11"/>
<keyword evidence="9 10" id="KW-0961">Cell wall biogenesis/degradation</keyword>
<dbReference type="EMBL" id="CP006911">
    <property type="protein sequence ID" value="ALE01361.1"/>
    <property type="molecule type" value="Genomic_DNA"/>
</dbReference>
<organism evidence="14 15">
    <name type="scientific">Candidatus Pseudothioglobus singularis PS1</name>
    <dbReference type="NCBI Taxonomy" id="1125411"/>
    <lineage>
        <taxon>Bacteria</taxon>
        <taxon>Pseudomonadati</taxon>
        <taxon>Pseudomonadota</taxon>
        <taxon>Gammaproteobacteria</taxon>
        <taxon>Candidatus Pseudothioglobaceae</taxon>
        <taxon>Candidatus Pseudothioglobus</taxon>
    </lineage>
</organism>
<evidence type="ECO:0000256" key="11">
    <source>
        <dbReference type="RuleBase" id="RU004136"/>
    </source>
</evidence>
<dbReference type="InterPro" id="IPR036565">
    <property type="entry name" value="Mur-like_cat_sf"/>
</dbReference>
<evidence type="ECO:0000259" key="12">
    <source>
        <dbReference type="Pfam" id="PF02875"/>
    </source>
</evidence>
<evidence type="ECO:0000256" key="6">
    <source>
        <dbReference type="ARBA" id="ARBA00022960"/>
    </source>
</evidence>
<dbReference type="InterPro" id="IPR035911">
    <property type="entry name" value="MurE/MurF_N"/>
</dbReference>
<dbReference type="GO" id="GO:0047480">
    <property type="term" value="F:UDP-N-acetylmuramoyl-tripeptide-D-alanyl-D-alanine ligase activity"/>
    <property type="evidence" value="ECO:0007669"/>
    <property type="project" value="UniProtKB-UniRule"/>
</dbReference>
<gene>
    <name evidence="10" type="primary">murF</name>
    <name evidence="14" type="ORF">W908_01325</name>
</gene>
<dbReference type="PANTHER" id="PTHR43024:SF1">
    <property type="entry name" value="UDP-N-ACETYLMURAMOYL-TRIPEPTIDE--D-ALANYL-D-ALANINE LIGASE"/>
    <property type="match status" value="1"/>
</dbReference>
<dbReference type="SUPFAM" id="SSF63418">
    <property type="entry name" value="MurE/MurF N-terminal domain"/>
    <property type="match status" value="1"/>
</dbReference>
<dbReference type="Gene3D" id="3.40.1390.10">
    <property type="entry name" value="MurE/MurF, N-terminal domain"/>
    <property type="match status" value="1"/>
</dbReference>
<comment type="function">
    <text evidence="10 11">Involved in cell wall formation. Catalyzes the final step in the synthesis of UDP-N-acetylmuramoyl-pentapeptide, the precursor of murein.</text>
</comment>
<protein>
    <recommendedName>
        <fullName evidence="10 11">UDP-N-acetylmuramoyl-tripeptide--D-alanyl-D-alanine ligase</fullName>
        <ecNumber evidence="10 11">6.3.2.10</ecNumber>
    </recommendedName>
    <alternativeName>
        <fullName evidence="10">D-alanyl-D-alanine-adding enzyme</fullName>
    </alternativeName>
</protein>
<comment type="pathway">
    <text evidence="10 11">Cell wall biogenesis; peptidoglycan biosynthesis.</text>
</comment>
<dbReference type="Gene3D" id="3.40.1190.10">
    <property type="entry name" value="Mur-like, catalytic domain"/>
    <property type="match status" value="1"/>
</dbReference>
<dbReference type="GO" id="GO:0071555">
    <property type="term" value="P:cell wall organization"/>
    <property type="evidence" value="ECO:0007669"/>
    <property type="project" value="UniProtKB-KW"/>
</dbReference>
<evidence type="ECO:0000256" key="8">
    <source>
        <dbReference type="ARBA" id="ARBA00023306"/>
    </source>
</evidence>
<dbReference type="SUPFAM" id="SSF53244">
    <property type="entry name" value="MurD-like peptide ligases, peptide-binding domain"/>
    <property type="match status" value="1"/>
</dbReference>
<evidence type="ECO:0000256" key="5">
    <source>
        <dbReference type="ARBA" id="ARBA00022840"/>
    </source>
</evidence>
<keyword evidence="2 10" id="KW-0436">Ligase</keyword>
<evidence type="ECO:0000256" key="7">
    <source>
        <dbReference type="ARBA" id="ARBA00022984"/>
    </source>
</evidence>
<dbReference type="Proteomes" id="UP000068905">
    <property type="component" value="Chromosome"/>
</dbReference>
<keyword evidence="6 10" id="KW-0133">Cell shape</keyword>
<dbReference type="UniPathway" id="UPA00219"/>
<dbReference type="InterPro" id="IPR013221">
    <property type="entry name" value="Mur_ligase_cen"/>
</dbReference>
<dbReference type="InterPro" id="IPR051046">
    <property type="entry name" value="MurCDEF_CellWall_CoF430Synth"/>
</dbReference>
<dbReference type="GO" id="GO:0005524">
    <property type="term" value="F:ATP binding"/>
    <property type="evidence" value="ECO:0007669"/>
    <property type="project" value="UniProtKB-UniRule"/>
</dbReference>
<comment type="catalytic activity">
    <reaction evidence="10 11">
        <text>D-alanyl-D-alanine + UDP-N-acetyl-alpha-D-muramoyl-L-alanyl-gamma-D-glutamyl-meso-2,6-diaminopimelate + ATP = UDP-N-acetyl-alpha-D-muramoyl-L-alanyl-gamma-D-glutamyl-meso-2,6-diaminopimeloyl-D-alanyl-D-alanine + ADP + phosphate + H(+)</text>
        <dbReference type="Rhea" id="RHEA:28374"/>
        <dbReference type="ChEBI" id="CHEBI:15378"/>
        <dbReference type="ChEBI" id="CHEBI:30616"/>
        <dbReference type="ChEBI" id="CHEBI:43474"/>
        <dbReference type="ChEBI" id="CHEBI:57822"/>
        <dbReference type="ChEBI" id="CHEBI:61386"/>
        <dbReference type="ChEBI" id="CHEBI:83905"/>
        <dbReference type="ChEBI" id="CHEBI:456216"/>
        <dbReference type="EC" id="6.3.2.10"/>
    </reaction>
</comment>
<accession>A0A0M3T1M3</accession>
<dbReference type="PATRIC" id="fig|1125411.7.peg.259"/>
<keyword evidence="7 10" id="KW-0573">Peptidoglycan synthesis</keyword>
<sequence length="442" mass="48146">MLSTNIQKIAEVVNGKLNSNEAREFNGVCTDTRADINGKLFIALEGPNFDAHTFAQNAEELGAIAIIAHKKIHSNLPVIQVKNTEKAYQDIAAWHRQSHSPIVIAITGSNGKTSTKNMLNSILSIAAPTLSTKGNLNNHLGVPKTLLELEERHKYCIIEMGANHQHEISLLCSIASPNISIITNANNAHLGEFGSEENLVKAKGEILESLTKDGVALINIASPHKETWHEMSNTQSLTFFGKGSGIYPSEITGSKSRINFNLNHSNASLNVNLSMIGLHQVDNALAAAACAIALGIEPDVIKKGLENTLPEKGRLELIELENFKILDDSYNANPESMKAAIDCIGNFSGEKVLVLGSMGELGIDSQKLHQEIGNYVRQSKIDHLLTIGEDAKEYQGQQFEDINSIFKSIQTNHQGSTILIKGSRMMRLNELVDNLVNSENSS</sequence>
<dbReference type="GO" id="GO:0008766">
    <property type="term" value="F:UDP-N-acetylmuramoylalanyl-D-glutamyl-2,6-diaminopimelate-D-alanyl-D-alanine ligase activity"/>
    <property type="evidence" value="ECO:0007669"/>
    <property type="project" value="RHEA"/>
</dbReference>
<dbReference type="KEGG" id="tsn:W908_01325"/>
<dbReference type="AlphaFoldDB" id="A0A0M3T1M3"/>
<reference evidence="14 15" key="1">
    <citation type="journal article" date="2015" name="Genome Announc.">
        <title>Genome Sequence of 'Candidatus Thioglobus singularis' Strain PS1, a Mixotroph from the SUP05 Clade of Marine Gammaproteobacteria.</title>
        <authorList>
            <person name="Marshall K.T."/>
            <person name="Morris R.M."/>
        </authorList>
    </citation>
    <scope>NUCLEOTIDE SEQUENCE [LARGE SCALE GENOMIC DNA]</scope>
    <source>
        <strain evidence="14 15">PS1</strain>
    </source>
</reference>
<comment type="similarity">
    <text evidence="10">Belongs to the MurCDEF family. MurF subfamily.</text>
</comment>
<evidence type="ECO:0000256" key="4">
    <source>
        <dbReference type="ARBA" id="ARBA00022741"/>
    </source>
</evidence>
<feature type="binding site" evidence="10">
    <location>
        <begin position="108"/>
        <end position="114"/>
    </location>
    <ligand>
        <name>ATP</name>
        <dbReference type="ChEBI" id="CHEBI:30616"/>
    </ligand>
</feature>
<dbReference type="Gene3D" id="3.90.190.20">
    <property type="entry name" value="Mur ligase, C-terminal domain"/>
    <property type="match status" value="1"/>
</dbReference>
<evidence type="ECO:0000256" key="9">
    <source>
        <dbReference type="ARBA" id="ARBA00023316"/>
    </source>
</evidence>
<proteinExistence type="inferred from homology"/>
<dbReference type="NCBIfam" id="TIGR01143">
    <property type="entry name" value="murF"/>
    <property type="match status" value="1"/>
</dbReference>
<evidence type="ECO:0000256" key="3">
    <source>
        <dbReference type="ARBA" id="ARBA00022618"/>
    </source>
</evidence>
<dbReference type="SUPFAM" id="SSF53623">
    <property type="entry name" value="MurD-like peptide ligases, catalytic domain"/>
    <property type="match status" value="1"/>
</dbReference>
<keyword evidence="8 10" id="KW-0131">Cell cycle</keyword>
<dbReference type="Pfam" id="PF02875">
    <property type="entry name" value="Mur_ligase_C"/>
    <property type="match status" value="1"/>
</dbReference>
<dbReference type="GO" id="GO:0005737">
    <property type="term" value="C:cytoplasm"/>
    <property type="evidence" value="ECO:0007669"/>
    <property type="project" value="UniProtKB-SubCell"/>
</dbReference>
<keyword evidence="4 10" id="KW-0547">Nucleotide-binding</keyword>
<dbReference type="PANTHER" id="PTHR43024">
    <property type="entry name" value="UDP-N-ACETYLMURAMOYL-TRIPEPTIDE--D-ALANYL-D-ALANINE LIGASE"/>
    <property type="match status" value="1"/>
</dbReference>
<evidence type="ECO:0000256" key="2">
    <source>
        <dbReference type="ARBA" id="ARBA00022598"/>
    </source>
</evidence>
<dbReference type="GO" id="GO:0009252">
    <property type="term" value="P:peptidoglycan biosynthetic process"/>
    <property type="evidence" value="ECO:0007669"/>
    <property type="project" value="UniProtKB-UniRule"/>
</dbReference>
<dbReference type="Pfam" id="PF08245">
    <property type="entry name" value="Mur_ligase_M"/>
    <property type="match status" value="1"/>
</dbReference>
<dbReference type="STRING" id="1125411.W908_01325"/>
<evidence type="ECO:0000259" key="13">
    <source>
        <dbReference type="Pfam" id="PF08245"/>
    </source>
</evidence>
<evidence type="ECO:0000256" key="10">
    <source>
        <dbReference type="HAMAP-Rule" id="MF_02019"/>
    </source>
</evidence>
<evidence type="ECO:0000313" key="15">
    <source>
        <dbReference type="Proteomes" id="UP000068905"/>
    </source>
</evidence>
<keyword evidence="1 10" id="KW-0963">Cytoplasm</keyword>
<evidence type="ECO:0000256" key="1">
    <source>
        <dbReference type="ARBA" id="ARBA00022490"/>
    </source>
</evidence>
<dbReference type="OrthoDB" id="9801978at2"/>
<dbReference type="HAMAP" id="MF_02019">
    <property type="entry name" value="MurF"/>
    <property type="match status" value="1"/>
</dbReference>